<dbReference type="InterPro" id="IPR010730">
    <property type="entry name" value="HET"/>
</dbReference>
<evidence type="ECO:0000259" key="1">
    <source>
        <dbReference type="Pfam" id="PF06985"/>
    </source>
</evidence>
<dbReference type="PANTHER" id="PTHR24148">
    <property type="entry name" value="ANKYRIN REPEAT DOMAIN-CONTAINING PROTEIN 39 HOMOLOG-RELATED"/>
    <property type="match status" value="1"/>
</dbReference>
<dbReference type="PANTHER" id="PTHR24148:SF64">
    <property type="entry name" value="HETEROKARYON INCOMPATIBILITY DOMAIN-CONTAINING PROTEIN"/>
    <property type="match status" value="1"/>
</dbReference>
<evidence type="ECO:0000313" key="3">
    <source>
        <dbReference type="Proteomes" id="UP000182658"/>
    </source>
</evidence>
<dbReference type="AlphaFoldDB" id="A0A1J7IE12"/>
<dbReference type="EMBL" id="KV875101">
    <property type="protein sequence ID" value="OIW25710.1"/>
    <property type="molecule type" value="Genomic_DNA"/>
</dbReference>
<proteinExistence type="predicted"/>
<dbReference type="InParanoid" id="A0A1J7IE12"/>
<dbReference type="STRING" id="1408157.A0A1J7IE12"/>
<reference evidence="2 3" key="1">
    <citation type="submission" date="2016-10" db="EMBL/GenBank/DDBJ databases">
        <title>Draft genome sequence of Coniochaeta ligniaria NRRL30616, a lignocellulolytic fungus for bioabatement of inhibitors in plant biomass hydrolysates.</title>
        <authorList>
            <consortium name="DOE Joint Genome Institute"/>
            <person name="Jimenez D.J."/>
            <person name="Hector R.E."/>
            <person name="Riley R."/>
            <person name="Sun H."/>
            <person name="Grigoriev I.V."/>
            <person name="Van Elsas J.D."/>
            <person name="Nichols N.N."/>
        </authorList>
    </citation>
    <scope>NUCLEOTIDE SEQUENCE [LARGE SCALE GENOMIC DNA]</scope>
    <source>
        <strain evidence="2 3">NRRL 30616</strain>
    </source>
</reference>
<dbReference type="Pfam" id="PF26639">
    <property type="entry name" value="Het-6_barrel"/>
    <property type="match status" value="1"/>
</dbReference>
<dbReference type="Pfam" id="PF06985">
    <property type="entry name" value="HET"/>
    <property type="match status" value="1"/>
</dbReference>
<name>A0A1J7IE12_9PEZI</name>
<organism evidence="2 3">
    <name type="scientific">Coniochaeta ligniaria NRRL 30616</name>
    <dbReference type="NCBI Taxonomy" id="1408157"/>
    <lineage>
        <taxon>Eukaryota</taxon>
        <taxon>Fungi</taxon>
        <taxon>Dikarya</taxon>
        <taxon>Ascomycota</taxon>
        <taxon>Pezizomycotina</taxon>
        <taxon>Sordariomycetes</taxon>
        <taxon>Sordariomycetidae</taxon>
        <taxon>Coniochaetales</taxon>
        <taxon>Coniochaetaceae</taxon>
        <taxon>Coniochaeta</taxon>
    </lineage>
</organism>
<sequence length="636" mass="72359">MAAHPVYSKLRSGDDPEIRLLRILHRPDPADWDAPLVCEIDVVRLSDCGTFDALSYVWGPVKETVPILVDNQELAITTSLHTALRQIRYLHQDVVHRLWADGVCINQLDKVEIDHQVPLMGQIYSKTRCVFVWLGEENDDSSLALSMIEKWSKARRELIETGKGVPTSTTILRTVPNPSDPREWTAVERLMDRQWWWRVWTSQEIILSRHAVIICGDSFIRYQKLRDAFGAWVDLGISEKLNQDPSDTFNQMQKQVRAVKENTPSIKIIYNKSNLFGTEMDILQQLSKLRCTNPRDRVYGALGLLVNTPSLEVNYAKSVSQVYHDFSHSIISHTQRLDILEYAGLKTSSHPLHSELPTWVANLDAGKTATRTAALLPSICHASADRAASPIFSEDRKILSATGVAVDRIVDHSSVVFSRDVLNFIFKDFNPQYPTGISTLEALFRLAEGDMDRSRDLQRFSDYSETFVSTSREFILYLIFQVMGSFGTEAQNPKIRELRRPSESFVARMCSLDYRGLADLLVASFYPDEVRRPEILFRSWKEDRLELTTYFSDGLGRFSNHSIFRTSRGYLGLGPKVITDEDIVCVLFGSRVPYVLRRTGSSYQLVGDAYVQGYMDGEAMKLADEGKVFTETFNVL</sequence>
<evidence type="ECO:0000313" key="2">
    <source>
        <dbReference type="EMBL" id="OIW25710.1"/>
    </source>
</evidence>
<dbReference type="Proteomes" id="UP000182658">
    <property type="component" value="Unassembled WGS sequence"/>
</dbReference>
<protein>
    <submittedName>
        <fullName evidence="2">HET-domain-containing protein</fullName>
    </submittedName>
</protein>
<accession>A0A1J7IE12</accession>
<gene>
    <name evidence="2" type="ORF">CONLIGDRAFT_684254</name>
</gene>
<feature type="domain" description="Heterokaryon incompatibility" evidence="1">
    <location>
        <begin position="51"/>
        <end position="204"/>
    </location>
</feature>
<keyword evidence="3" id="KW-1185">Reference proteome</keyword>
<dbReference type="InterPro" id="IPR052895">
    <property type="entry name" value="HetReg/Transcr_Mod"/>
</dbReference>
<dbReference type="OrthoDB" id="2157530at2759"/>